<protein>
    <submittedName>
        <fullName evidence="2">Penicillin-binding protein activator LpoB</fullName>
    </submittedName>
</protein>
<evidence type="ECO:0000313" key="2">
    <source>
        <dbReference type="EMBL" id="ALZ86557.1"/>
    </source>
</evidence>
<feature type="chain" id="PRO_5006853764" evidence="1">
    <location>
        <begin position="18"/>
        <end position="171"/>
    </location>
</feature>
<keyword evidence="1" id="KW-0732">Signal</keyword>
<dbReference type="PROSITE" id="PS51257">
    <property type="entry name" value="PROKAR_LIPOPROTEIN"/>
    <property type="match status" value="1"/>
</dbReference>
<feature type="signal peptide" evidence="1">
    <location>
        <begin position="1"/>
        <end position="17"/>
    </location>
</feature>
<name>A0A0U4WW89_9PSED</name>
<accession>A0A0U4WW89</accession>
<dbReference type="Gene3D" id="3.40.50.10610">
    <property type="entry name" value="ABC-type transport auxiliary lipoprotein component"/>
    <property type="match status" value="1"/>
</dbReference>
<sequence>MNITRLLAASVATVLLAGCSSFTRPSGEALPKDARWGLVPLANYAQAPMAGDRAAQILVSVLGERGIRPQVYDDSQGGNPTDDEKARQRAALDWARQQNLQYVLTGSVDEWQYKNGLDGEPAVGVTLQVVEPASGRVVWSNSGARSGWSRESLAATAQKVLRGTAQELQLR</sequence>
<evidence type="ECO:0000256" key="1">
    <source>
        <dbReference type="SAM" id="SignalP"/>
    </source>
</evidence>
<organism evidence="2 3">
    <name type="scientific">Pseudomonas oryzihabitans</name>
    <dbReference type="NCBI Taxonomy" id="47885"/>
    <lineage>
        <taxon>Bacteria</taxon>
        <taxon>Pseudomonadati</taxon>
        <taxon>Pseudomonadota</taxon>
        <taxon>Gammaproteobacteria</taxon>
        <taxon>Pseudomonadales</taxon>
        <taxon>Pseudomonadaceae</taxon>
        <taxon>Pseudomonas</taxon>
    </lineage>
</organism>
<dbReference type="RefSeq" id="WP_059316607.1">
    <property type="nucleotide sequence ID" value="NZ_CP013987.1"/>
</dbReference>
<evidence type="ECO:0000313" key="3">
    <source>
        <dbReference type="Proteomes" id="UP000064137"/>
    </source>
</evidence>
<dbReference type="OrthoDB" id="9791579at2"/>
<dbReference type="AlphaFoldDB" id="A0A0U4WW89"/>
<proteinExistence type="predicted"/>
<dbReference type="EMBL" id="CP013987">
    <property type="protein sequence ID" value="ALZ86557.1"/>
    <property type="molecule type" value="Genomic_DNA"/>
</dbReference>
<gene>
    <name evidence="2" type="ORF">APT59_20955</name>
</gene>
<dbReference type="Proteomes" id="UP000064137">
    <property type="component" value="Chromosome"/>
</dbReference>
<reference evidence="2 3" key="1">
    <citation type="submission" date="2016-01" db="EMBL/GenBank/DDBJ databases">
        <title>Annotation of Pseudomonas oryzihabitans USDA-ARS-USMARC-56511.</title>
        <authorList>
            <person name="Harhay G.P."/>
            <person name="Harhay D.M."/>
            <person name="Smith T.P.L."/>
            <person name="Bono J.L."/>
            <person name="Heaton M.P."/>
            <person name="Clawson M.L."/>
            <person name="Chitko-Mckown C.G."/>
            <person name="Capik S.F."/>
            <person name="DeDonder K.D."/>
            <person name="Apley M.D."/>
            <person name="Lubbers B.V."/>
            <person name="White B.J."/>
            <person name="Larson R.L."/>
        </authorList>
    </citation>
    <scope>NUCLEOTIDE SEQUENCE [LARGE SCALE GENOMIC DNA]</scope>
    <source>
        <strain evidence="2 3">USDA-ARS-USMARC-56511</strain>
    </source>
</reference>
<dbReference type="KEGG" id="por:APT59_20955"/>